<evidence type="ECO:0000313" key="4">
    <source>
        <dbReference type="Proteomes" id="UP001161017"/>
    </source>
</evidence>
<feature type="compositionally biased region" description="Polar residues" evidence="2">
    <location>
        <begin position="164"/>
        <end position="181"/>
    </location>
</feature>
<protein>
    <submittedName>
        <fullName evidence="3">Uncharacterized protein</fullName>
    </submittedName>
</protein>
<gene>
    <name evidence="3" type="ORF">OHK93_004707</name>
</gene>
<keyword evidence="4" id="KW-1185">Reference proteome</keyword>
<feature type="coiled-coil region" evidence="1">
    <location>
        <begin position="81"/>
        <end position="115"/>
    </location>
</feature>
<feature type="region of interest" description="Disordered" evidence="2">
    <location>
        <begin position="524"/>
        <end position="547"/>
    </location>
</feature>
<proteinExistence type="predicted"/>
<comment type="caution">
    <text evidence="3">The sequence shown here is derived from an EMBL/GenBank/DDBJ whole genome shotgun (WGS) entry which is preliminary data.</text>
</comment>
<name>A0AA43QWD9_9LECA</name>
<feature type="region of interest" description="Disordered" evidence="2">
    <location>
        <begin position="160"/>
        <end position="181"/>
    </location>
</feature>
<feature type="coiled-coil region" evidence="1">
    <location>
        <begin position="184"/>
        <end position="211"/>
    </location>
</feature>
<feature type="coiled-coil region" evidence="1">
    <location>
        <begin position="244"/>
        <end position="292"/>
    </location>
</feature>
<dbReference type="AlphaFoldDB" id="A0AA43QWD9"/>
<accession>A0AA43QWD9</accession>
<dbReference type="Proteomes" id="UP001161017">
    <property type="component" value="Unassembled WGS sequence"/>
</dbReference>
<dbReference type="EMBL" id="JAPUFD010000022">
    <property type="protein sequence ID" value="MDI1492924.1"/>
    <property type="molecule type" value="Genomic_DNA"/>
</dbReference>
<evidence type="ECO:0000256" key="1">
    <source>
        <dbReference type="SAM" id="Coils"/>
    </source>
</evidence>
<evidence type="ECO:0000313" key="3">
    <source>
        <dbReference type="EMBL" id="MDI1492924.1"/>
    </source>
</evidence>
<evidence type="ECO:0000256" key="2">
    <source>
        <dbReference type="SAM" id="MobiDB-lite"/>
    </source>
</evidence>
<reference evidence="3" key="1">
    <citation type="journal article" date="2023" name="Genome Biol. Evol.">
        <title>First Whole Genome Sequence and Flow Cytometry Genome Size Data for the Lichen-Forming Fungus Ramalina farinacea (Ascomycota).</title>
        <authorList>
            <person name="Llewellyn T."/>
            <person name="Mian S."/>
            <person name="Hill R."/>
            <person name="Leitch I.J."/>
            <person name="Gaya E."/>
        </authorList>
    </citation>
    <scope>NUCLEOTIDE SEQUENCE</scope>
    <source>
        <strain evidence="3">LIQ254RAFAR</strain>
    </source>
</reference>
<organism evidence="3 4">
    <name type="scientific">Ramalina farinacea</name>
    <dbReference type="NCBI Taxonomy" id="258253"/>
    <lineage>
        <taxon>Eukaryota</taxon>
        <taxon>Fungi</taxon>
        <taxon>Dikarya</taxon>
        <taxon>Ascomycota</taxon>
        <taxon>Pezizomycotina</taxon>
        <taxon>Lecanoromycetes</taxon>
        <taxon>OSLEUM clade</taxon>
        <taxon>Lecanoromycetidae</taxon>
        <taxon>Lecanorales</taxon>
        <taxon>Lecanorineae</taxon>
        <taxon>Ramalinaceae</taxon>
        <taxon>Ramalina</taxon>
    </lineage>
</organism>
<keyword evidence="1" id="KW-0175">Coiled coil</keyword>
<sequence length="547" mass="60709">MSAMEIDVATAQNIQTLGSISHDRKRLEAEALAWASQKGEQYRDEAMTFIQNEQAVLERRAAQWKADEQTGLENRALVWKANEEELFKSNLEARLAELEQRAKSEHAERMAQERAEHARVIKDERARTTTAIRINQLRSDQIIKMKVEEERLRGVIKTHEDAAKSQQQGADKQSTQVQSLTKSLAKKDLELEKKSKSNTKLQQQLASSKTEVVSARLWGTRKNVEIAGLELDKSTLILQGRSSIAAKDTRINDLQDRLKKTEAENEKLGRIAKDKQDQIDKLKMEGSKTEDKLAAVVSQKPKSRSRMSKVRKHFAKCKFSDGAADLADAIGDFQIATSPSSGSKRQAAGGVKLGRTTKGRVGKAQPGASIRLRRRQGQGTVATAKAWRKATAESMTDARASPSCLPLLLQPNSSRELWPFATSQASSSLAPLLEVNSIVSAGSSYPFLGRRLPILDLLSSCNTISVHGYLSTTSKPRRSTPHRSSGGMIHLHLLVISTSNLVKTGTLDSPQILSRQDLSNSVKTETFKPPHIMSRHDRSFSSRHTYF</sequence>